<dbReference type="Pfam" id="PF01498">
    <property type="entry name" value="HTH_Tnp_Tc3_2"/>
    <property type="match status" value="1"/>
</dbReference>
<dbReference type="GO" id="GO:0015074">
    <property type="term" value="P:DNA integration"/>
    <property type="evidence" value="ECO:0007669"/>
    <property type="project" value="InterPro"/>
</dbReference>
<evidence type="ECO:0000313" key="5">
    <source>
        <dbReference type="Proteomes" id="UP001063166"/>
    </source>
</evidence>
<dbReference type="Pfam" id="PF13358">
    <property type="entry name" value="DDE_3"/>
    <property type="match status" value="1"/>
</dbReference>
<evidence type="ECO:0000259" key="1">
    <source>
        <dbReference type="Pfam" id="PF01498"/>
    </source>
</evidence>
<keyword evidence="5" id="KW-1185">Reference proteome</keyword>
<dbReference type="GO" id="GO:0006313">
    <property type="term" value="P:DNA transposition"/>
    <property type="evidence" value="ECO:0007669"/>
    <property type="project" value="InterPro"/>
</dbReference>
<dbReference type="InterPro" id="IPR052338">
    <property type="entry name" value="Transposase_5"/>
</dbReference>
<dbReference type="NCBIfam" id="NF033545">
    <property type="entry name" value="transpos_IS630"/>
    <property type="match status" value="1"/>
</dbReference>
<dbReference type="Proteomes" id="UP001063166">
    <property type="component" value="Unassembled WGS sequence"/>
</dbReference>
<dbReference type="OrthoDB" id="2431447at2759"/>
<dbReference type="InterPro" id="IPR002492">
    <property type="entry name" value="Transposase_Tc1-like"/>
</dbReference>
<dbReference type="Gene3D" id="3.30.420.10">
    <property type="entry name" value="Ribonuclease H-like superfamily/Ribonuclease H"/>
    <property type="match status" value="1"/>
</dbReference>
<dbReference type="InterPro" id="IPR009057">
    <property type="entry name" value="Homeodomain-like_sf"/>
</dbReference>
<dbReference type="InterPro" id="IPR038717">
    <property type="entry name" value="Tc1-like_DDE_dom"/>
</dbReference>
<evidence type="ECO:0000259" key="2">
    <source>
        <dbReference type="Pfam" id="PF13358"/>
    </source>
</evidence>
<dbReference type="InterPro" id="IPR047655">
    <property type="entry name" value="Transpos_IS630-like"/>
</dbReference>
<dbReference type="EMBL" id="BRPK01000005">
    <property type="protein sequence ID" value="GLB38751.1"/>
    <property type="molecule type" value="Genomic_DNA"/>
</dbReference>
<feature type="domain" description="Tc1-like transposase DDE" evidence="2">
    <location>
        <begin position="240"/>
        <end position="303"/>
    </location>
</feature>
<dbReference type="Pfam" id="PF13518">
    <property type="entry name" value="HTH_28"/>
    <property type="match status" value="1"/>
</dbReference>
<keyword evidence="4" id="KW-0540">Nuclease</keyword>
<keyword evidence="4" id="KW-0378">Hydrolase</keyword>
<evidence type="ECO:0000259" key="3">
    <source>
        <dbReference type="Pfam" id="PF13518"/>
    </source>
</evidence>
<comment type="caution">
    <text evidence="4">The sequence shown here is derived from an EMBL/GenBank/DDBJ whole genome shotgun (WGS) entry which is preliminary data.</text>
</comment>
<sequence length="351" mass="39954">MSSSERSYTRHDISKKYQLVGAVEVGKSIPSAAAHFGFPQRTAYNIINKYRDTGTVSDENRSGRPSVLSDTARRHLKRTARKNRRLPFTELGNAAGLSVSTSTVRNVLAAEGYHRRVAKKVPYLTPRQKKSRMYWARKYRGWTEREWGRVSFSDECYVYLGDGCGRVYVTRRPGEELDEDCVVPSFTQSSKRVMVWGVITLGHKGPLVVLEYPGGKGNGMNSARYQEQVLEGVVLDFQARMKALKGPMTFQQDNAPSHTSKSTKKWFANHDLPLLFHPASSPDLNPIERVWHELKNRLRALPHPPNTLDDLKEAVRRVWDELPIEDVDKHIRRMPDRVEAILAAKGGHTRF</sequence>
<accession>A0A9P3PN84</accession>
<evidence type="ECO:0000313" key="4">
    <source>
        <dbReference type="EMBL" id="GLB38751.1"/>
    </source>
</evidence>
<protein>
    <submittedName>
        <fullName evidence="4">DDE superfamily endonuclease</fullName>
    </submittedName>
</protein>
<reference evidence="4" key="1">
    <citation type="submission" date="2022-07" db="EMBL/GenBank/DDBJ databases">
        <title>The genome of Lyophyllum shimeji provides insight into the initial evolution of ectomycorrhizal fungal genome.</title>
        <authorList>
            <person name="Kobayashi Y."/>
            <person name="Shibata T."/>
            <person name="Hirakawa H."/>
            <person name="Shigenobu S."/>
            <person name="Nishiyama T."/>
            <person name="Yamada A."/>
            <person name="Hasebe M."/>
            <person name="Kawaguchi M."/>
        </authorList>
    </citation>
    <scope>NUCLEOTIDE SEQUENCE</scope>
    <source>
        <strain evidence="4">AT787</strain>
    </source>
</reference>
<dbReference type="AlphaFoldDB" id="A0A9P3PN84"/>
<dbReference type="SUPFAM" id="SSF46689">
    <property type="entry name" value="Homeodomain-like"/>
    <property type="match status" value="1"/>
</dbReference>
<dbReference type="InterPro" id="IPR055247">
    <property type="entry name" value="InsJ-like_HTH"/>
</dbReference>
<feature type="domain" description="Insertion element IS150 protein InsJ-like helix-turn-helix" evidence="3">
    <location>
        <begin position="16"/>
        <end position="65"/>
    </location>
</feature>
<organism evidence="4 5">
    <name type="scientific">Lyophyllum shimeji</name>
    <name type="common">Hon-shimeji</name>
    <name type="synonym">Tricholoma shimeji</name>
    <dbReference type="NCBI Taxonomy" id="47721"/>
    <lineage>
        <taxon>Eukaryota</taxon>
        <taxon>Fungi</taxon>
        <taxon>Dikarya</taxon>
        <taxon>Basidiomycota</taxon>
        <taxon>Agaricomycotina</taxon>
        <taxon>Agaricomycetes</taxon>
        <taxon>Agaricomycetidae</taxon>
        <taxon>Agaricales</taxon>
        <taxon>Tricholomatineae</taxon>
        <taxon>Lyophyllaceae</taxon>
        <taxon>Lyophyllum</taxon>
    </lineage>
</organism>
<dbReference type="GO" id="GO:0004519">
    <property type="term" value="F:endonuclease activity"/>
    <property type="evidence" value="ECO:0007669"/>
    <property type="project" value="UniProtKB-KW"/>
</dbReference>
<proteinExistence type="predicted"/>
<gene>
    <name evidence="4" type="ORF">LshimejAT787_0506160</name>
</gene>
<keyword evidence="4" id="KW-0255">Endonuclease</keyword>
<dbReference type="InterPro" id="IPR036397">
    <property type="entry name" value="RNaseH_sf"/>
</dbReference>
<feature type="domain" description="Transposase Tc1-like" evidence="1">
    <location>
        <begin position="73"/>
        <end position="140"/>
    </location>
</feature>
<dbReference type="PANTHER" id="PTHR23022">
    <property type="entry name" value="TRANSPOSABLE ELEMENT-RELATED"/>
    <property type="match status" value="1"/>
</dbReference>
<name>A0A9P3PN84_LYOSH</name>
<dbReference type="InterPro" id="IPR012337">
    <property type="entry name" value="RNaseH-like_sf"/>
</dbReference>
<dbReference type="PANTHER" id="PTHR23022:SF135">
    <property type="entry name" value="SI:DKEY-77F5.3"/>
    <property type="match status" value="1"/>
</dbReference>
<dbReference type="GO" id="GO:0003677">
    <property type="term" value="F:DNA binding"/>
    <property type="evidence" value="ECO:0007669"/>
    <property type="project" value="InterPro"/>
</dbReference>
<dbReference type="SUPFAM" id="SSF53098">
    <property type="entry name" value="Ribonuclease H-like"/>
    <property type="match status" value="1"/>
</dbReference>